<keyword evidence="3" id="KW-1185">Reference proteome</keyword>
<accession>A0ABV8Z8E9</accession>
<dbReference type="Proteomes" id="UP001596003">
    <property type="component" value="Unassembled WGS sequence"/>
</dbReference>
<evidence type="ECO:0008006" key="4">
    <source>
        <dbReference type="Google" id="ProtNLM"/>
    </source>
</evidence>
<organism evidence="2 3">
    <name type="scientific">Flavobacterium chungangensis</name>
    <dbReference type="NCBI Taxonomy" id="2708132"/>
    <lineage>
        <taxon>Bacteria</taxon>
        <taxon>Pseudomonadati</taxon>
        <taxon>Bacteroidota</taxon>
        <taxon>Flavobacteriia</taxon>
        <taxon>Flavobacteriales</taxon>
        <taxon>Flavobacteriaceae</taxon>
        <taxon>Flavobacterium</taxon>
    </lineage>
</organism>
<comment type="caution">
    <text evidence="2">The sequence shown here is derived from an EMBL/GenBank/DDBJ whole genome shotgun (WGS) entry which is preliminary data.</text>
</comment>
<name>A0ABV8Z8E9_9FLAO</name>
<evidence type="ECO:0000313" key="2">
    <source>
        <dbReference type="EMBL" id="MFC4476282.1"/>
    </source>
</evidence>
<evidence type="ECO:0000256" key="1">
    <source>
        <dbReference type="SAM" id="SignalP"/>
    </source>
</evidence>
<keyword evidence="1" id="KW-0732">Signal</keyword>
<evidence type="ECO:0000313" key="3">
    <source>
        <dbReference type="Proteomes" id="UP001596003"/>
    </source>
</evidence>
<dbReference type="RefSeq" id="WP_379795482.1">
    <property type="nucleotide sequence ID" value="NZ_JBHSFY010000002.1"/>
</dbReference>
<feature type="signal peptide" evidence="1">
    <location>
        <begin position="1"/>
        <end position="24"/>
    </location>
</feature>
<gene>
    <name evidence="2" type="ORF">ACFO3N_04335</name>
</gene>
<proteinExistence type="predicted"/>
<dbReference type="EMBL" id="JBHSFY010000002">
    <property type="protein sequence ID" value="MFC4476282.1"/>
    <property type="molecule type" value="Genomic_DNA"/>
</dbReference>
<protein>
    <recommendedName>
        <fullName evidence="4">Outer membrane protein beta-barrel domain-containing protein</fullName>
    </recommendedName>
</protein>
<feature type="chain" id="PRO_5047224939" description="Outer membrane protein beta-barrel domain-containing protein" evidence="1">
    <location>
        <begin position="25"/>
        <end position="225"/>
    </location>
</feature>
<reference evidence="3" key="1">
    <citation type="journal article" date="2019" name="Int. J. Syst. Evol. Microbiol.">
        <title>The Global Catalogue of Microorganisms (GCM) 10K type strain sequencing project: providing services to taxonomists for standard genome sequencing and annotation.</title>
        <authorList>
            <consortium name="The Broad Institute Genomics Platform"/>
            <consortium name="The Broad Institute Genome Sequencing Center for Infectious Disease"/>
            <person name="Wu L."/>
            <person name="Ma J."/>
        </authorList>
    </citation>
    <scope>NUCLEOTIDE SEQUENCE [LARGE SCALE GENOMIC DNA]</scope>
    <source>
        <strain evidence="3">NBRC 103627</strain>
    </source>
</reference>
<sequence length="225" mass="25128">MKFYNLKGGIFLILMMLSFSFVNAQAIRGFGNVTGYSVSSDFKKGVIVNLGGGAEFEFHPIFKPEIAISYSLMGIKDQKQYDFDTNTTEINTGSAYGLNFSLGPKICFWCREDDEDELSCIYYITPKVNMSRIIATGNYAFIDHNNASNNFYESRKIADWQHSFGLSVGMEIPVSETNSIAISIDISNINFGKTLNRLPYNNVDYTTVGVGAGLTYYFGIRKGNK</sequence>